<evidence type="ECO:0000313" key="3">
    <source>
        <dbReference type="Proteomes" id="UP000053989"/>
    </source>
</evidence>
<keyword evidence="3" id="KW-1185">Reference proteome</keyword>
<feature type="region of interest" description="Disordered" evidence="1">
    <location>
        <begin position="410"/>
        <end position="477"/>
    </location>
</feature>
<evidence type="ECO:0000313" key="2">
    <source>
        <dbReference type="EMBL" id="KIM50499.1"/>
    </source>
</evidence>
<feature type="compositionally biased region" description="Polar residues" evidence="1">
    <location>
        <begin position="434"/>
        <end position="450"/>
    </location>
</feature>
<feature type="region of interest" description="Disordered" evidence="1">
    <location>
        <begin position="188"/>
        <end position="219"/>
    </location>
</feature>
<accession>A0A0C3D270</accession>
<sequence>MSDYYRRHSQTPPGRAGDISDEPMSPPERAQRCSDKRRAPRTPSPCRPHSPSCEGQREKRRRVTAHNASPPSDQWCSTATGLLVHDQDPHCTTCLKYQKHVSMNIGLETPSIMAACESALQCLSHLFGRSGREAVLKDDLIAMRREHDYWHRHAKDAEKALDFSQKQASAAFEQACLLSMYIPSACPEDTPRAGPSSRPLEERLVPPRGGSGVTPTSAHSVGEHCSRSCSRSPVHSCFRPGSPGTIFGDMVIDFAQPSEPSRPSLAGQLEEPEETMFPLLGRGEVPKCIQVLLDGKKFLHIQFNNCVYQFEEPHRRDILRNINRGIAPPITGAIWPGAVPLLNTKAELDRLYALVAQESDEQNSPNTRLGQKFIAWLNRYMGDVDCIMGKKPPKTDVIIHALKKWRPPVWASARGKSKHDGYKQAHRAQRDQLDGSTSQPPALIPETTQPPAALTHHLPTPEAVQPPATSSSFAPAPATASTRMFGVVSTSREPMPAPVPLLILTWWQRTTHKQDGLPKGAPSWGDKITEWCNFVHCLSWAGFVGSFPGVSNHADPEHTEPPTD</sequence>
<feature type="compositionally biased region" description="Low complexity" evidence="1">
    <location>
        <begin position="466"/>
        <end position="477"/>
    </location>
</feature>
<dbReference type="InParanoid" id="A0A0C3D270"/>
<protein>
    <submittedName>
        <fullName evidence="2">Uncharacterized protein</fullName>
    </submittedName>
</protein>
<evidence type="ECO:0000256" key="1">
    <source>
        <dbReference type="SAM" id="MobiDB-lite"/>
    </source>
</evidence>
<dbReference type="OrthoDB" id="10542848at2759"/>
<reference evidence="2 3" key="1">
    <citation type="submission" date="2014-04" db="EMBL/GenBank/DDBJ databases">
        <authorList>
            <consortium name="DOE Joint Genome Institute"/>
            <person name="Kuo A."/>
            <person name="Kohler A."/>
            <person name="Nagy L.G."/>
            <person name="Floudas D."/>
            <person name="Copeland A."/>
            <person name="Barry K.W."/>
            <person name="Cichocki N."/>
            <person name="Veneault-Fourrey C."/>
            <person name="LaButti K."/>
            <person name="Lindquist E.A."/>
            <person name="Lipzen A."/>
            <person name="Lundell T."/>
            <person name="Morin E."/>
            <person name="Murat C."/>
            <person name="Sun H."/>
            <person name="Tunlid A."/>
            <person name="Henrissat B."/>
            <person name="Grigoriev I.V."/>
            <person name="Hibbett D.S."/>
            <person name="Martin F."/>
            <person name="Nordberg H.P."/>
            <person name="Cantor M.N."/>
            <person name="Hua S.X."/>
        </authorList>
    </citation>
    <scope>NUCLEOTIDE SEQUENCE [LARGE SCALE GENOMIC DNA]</scope>
    <source>
        <strain evidence="2 3">Foug A</strain>
    </source>
</reference>
<name>A0A0C3D270_9AGAM</name>
<dbReference type="EMBL" id="KN822406">
    <property type="protein sequence ID" value="KIM50499.1"/>
    <property type="molecule type" value="Genomic_DNA"/>
</dbReference>
<gene>
    <name evidence="2" type="ORF">SCLCIDRAFT_34226</name>
</gene>
<proteinExistence type="predicted"/>
<reference evidence="3" key="2">
    <citation type="submission" date="2015-01" db="EMBL/GenBank/DDBJ databases">
        <title>Evolutionary Origins and Diversification of the Mycorrhizal Mutualists.</title>
        <authorList>
            <consortium name="DOE Joint Genome Institute"/>
            <consortium name="Mycorrhizal Genomics Consortium"/>
            <person name="Kohler A."/>
            <person name="Kuo A."/>
            <person name="Nagy L.G."/>
            <person name="Floudas D."/>
            <person name="Copeland A."/>
            <person name="Barry K.W."/>
            <person name="Cichocki N."/>
            <person name="Veneault-Fourrey C."/>
            <person name="LaButti K."/>
            <person name="Lindquist E.A."/>
            <person name="Lipzen A."/>
            <person name="Lundell T."/>
            <person name="Morin E."/>
            <person name="Murat C."/>
            <person name="Riley R."/>
            <person name="Ohm R."/>
            <person name="Sun H."/>
            <person name="Tunlid A."/>
            <person name="Henrissat B."/>
            <person name="Grigoriev I.V."/>
            <person name="Hibbett D.S."/>
            <person name="Martin F."/>
        </authorList>
    </citation>
    <scope>NUCLEOTIDE SEQUENCE [LARGE SCALE GENOMIC DNA]</scope>
    <source>
        <strain evidence="3">Foug A</strain>
    </source>
</reference>
<feature type="region of interest" description="Disordered" evidence="1">
    <location>
        <begin position="1"/>
        <end position="74"/>
    </location>
</feature>
<dbReference type="Proteomes" id="UP000053989">
    <property type="component" value="Unassembled WGS sequence"/>
</dbReference>
<feature type="compositionally biased region" description="Basic and acidic residues" evidence="1">
    <location>
        <begin position="418"/>
        <end position="433"/>
    </location>
</feature>
<dbReference type="AlphaFoldDB" id="A0A0C3D270"/>
<organism evidence="2 3">
    <name type="scientific">Scleroderma citrinum Foug A</name>
    <dbReference type="NCBI Taxonomy" id="1036808"/>
    <lineage>
        <taxon>Eukaryota</taxon>
        <taxon>Fungi</taxon>
        <taxon>Dikarya</taxon>
        <taxon>Basidiomycota</taxon>
        <taxon>Agaricomycotina</taxon>
        <taxon>Agaricomycetes</taxon>
        <taxon>Agaricomycetidae</taxon>
        <taxon>Boletales</taxon>
        <taxon>Sclerodermatineae</taxon>
        <taxon>Sclerodermataceae</taxon>
        <taxon>Scleroderma</taxon>
    </lineage>
</organism>
<dbReference type="HOGENOM" id="CLU_028355_0_0_1"/>